<dbReference type="EMBL" id="AJWY01007504">
    <property type="protein sequence ID" value="EKC63809.1"/>
    <property type="molecule type" value="Genomic_DNA"/>
</dbReference>
<gene>
    <name evidence="3" type="ORF">LEA_11156</name>
</gene>
<dbReference type="Gene3D" id="2.30.40.10">
    <property type="entry name" value="Urease, subunit C, domain 1"/>
    <property type="match status" value="1"/>
</dbReference>
<keyword evidence="1 3" id="KW-0378">Hydrolase</keyword>
<feature type="domain" description="Amidohydrolase-related" evidence="2">
    <location>
        <begin position="1"/>
        <end position="106"/>
    </location>
</feature>
<evidence type="ECO:0000313" key="3">
    <source>
        <dbReference type="EMBL" id="EKC63809.1"/>
    </source>
</evidence>
<dbReference type="InterPro" id="IPR006680">
    <property type="entry name" value="Amidohydro-rel"/>
</dbReference>
<dbReference type="InterPro" id="IPR032466">
    <property type="entry name" value="Metal_Hydrolase"/>
</dbReference>
<dbReference type="Pfam" id="PF01979">
    <property type="entry name" value="Amidohydro_1"/>
    <property type="match status" value="1"/>
</dbReference>
<reference evidence="3" key="1">
    <citation type="journal article" date="2013" name="Environ. Microbiol.">
        <title>Microbiota from the distal guts of lean and obese adolescents exhibit partial functional redundancy besides clear differences in community structure.</title>
        <authorList>
            <person name="Ferrer M."/>
            <person name="Ruiz A."/>
            <person name="Lanza F."/>
            <person name="Haange S.B."/>
            <person name="Oberbach A."/>
            <person name="Till H."/>
            <person name="Bargiela R."/>
            <person name="Campoy C."/>
            <person name="Segura M.T."/>
            <person name="Richter M."/>
            <person name="von Bergen M."/>
            <person name="Seifert J."/>
            <person name="Suarez A."/>
        </authorList>
    </citation>
    <scope>NUCLEOTIDE SEQUENCE</scope>
</reference>
<accession>K1T8D2</accession>
<dbReference type="AlphaFoldDB" id="K1T8D2"/>
<sequence>MGTDSVASNNNLNMIKEMFLCALLPKGLHNDASVVSERDILKMATVNGYKAQGREDSGAIKAGYKADLCVLNIESEHMYPQTDMINNLVYAADGADVVLTMADGKVLYKDGEFTTIDIEKVKSTVNAAASRIISEVKKNG</sequence>
<dbReference type="InterPro" id="IPR050287">
    <property type="entry name" value="MTA/SAH_deaminase"/>
</dbReference>
<dbReference type="PANTHER" id="PTHR43794">
    <property type="entry name" value="AMINOHYDROLASE SSNA-RELATED"/>
    <property type="match status" value="1"/>
</dbReference>
<protein>
    <submittedName>
        <fullName evidence="3">Amidohydrolase</fullName>
        <ecNumber evidence="3">3.5.-.-</ecNumber>
    </submittedName>
</protein>
<dbReference type="PANTHER" id="PTHR43794:SF11">
    <property type="entry name" value="AMIDOHYDROLASE-RELATED DOMAIN-CONTAINING PROTEIN"/>
    <property type="match status" value="1"/>
</dbReference>
<evidence type="ECO:0000256" key="1">
    <source>
        <dbReference type="ARBA" id="ARBA00022801"/>
    </source>
</evidence>
<organism evidence="3">
    <name type="scientific">human gut metagenome</name>
    <dbReference type="NCBI Taxonomy" id="408170"/>
    <lineage>
        <taxon>unclassified sequences</taxon>
        <taxon>metagenomes</taxon>
        <taxon>organismal metagenomes</taxon>
    </lineage>
</organism>
<dbReference type="InterPro" id="IPR011059">
    <property type="entry name" value="Metal-dep_hydrolase_composite"/>
</dbReference>
<dbReference type="SUPFAM" id="SSF51338">
    <property type="entry name" value="Composite domain of metallo-dependent hydrolases"/>
    <property type="match status" value="1"/>
</dbReference>
<dbReference type="EC" id="3.5.-.-" evidence="3"/>
<evidence type="ECO:0000259" key="2">
    <source>
        <dbReference type="Pfam" id="PF01979"/>
    </source>
</evidence>
<dbReference type="GO" id="GO:0016810">
    <property type="term" value="F:hydrolase activity, acting on carbon-nitrogen (but not peptide) bonds"/>
    <property type="evidence" value="ECO:0007669"/>
    <property type="project" value="InterPro"/>
</dbReference>
<proteinExistence type="predicted"/>
<comment type="caution">
    <text evidence="3">The sequence shown here is derived from an EMBL/GenBank/DDBJ whole genome shotgun (WGS) entry which is preliminary data.</text>
</comment>
<dbReference type="SUPFAM" id="SSF51556">
    <property type="entry name" value="Metallo-dependent hydrolases"/>
    <property type="match status" value="1"/>
</dbReference>
<name>K1T8D2_9ZZZZ</name>